<keyword evidence="4" id="KW-1185">Reference proteome</keyword>
<evidence type="ECO:0000256" key="1">
    <source>
        <dbReference type="SAM" id="Phobius"/>
    </source>
</evidence>
<dbReference type="AlphaFoldDB" id="A0A108UCA9"/>
<keyword evidence="2" id="KW-0732">Signal</keyword>
<dbReference type="Proteomes" id="UP000023435">
    <property type="component" value="Unassembled WGS sequence"/>
</dbReference>
<feature type="transmembrane region" description="Helical" evidence="1">
    <location>
        <begin position="68"/>
        <end position="88"/>
    </location>
</feature>
<keyword evidence="1" id="KW-0812">Transmembrane</keyword>
<proteinExistence type="predicted"/>
<dbReference type="OrthoDB" id="9955341at2"/>
<dbReference type="EMBL" id="JAJA02000001">
    <property type="protein sequence ID" value="KWS06452.1"/>
    <property type="molecule type" value="Genomic_DNA"/>
</dbReference>
<dbReference type="RefSeq" id="WP_036106566.1">
    <property type="nucleotide sequence ID" value="NZ_JAJA02000001.1"/>
</dbReference>
<feature type="transmembrane region" description="Helical" evidence="1">
    <location>
        <begin position="34"/>
        <end position="56"/>
    </location>
</feature>
<feature type="chain" id="PRO_5007131885" evidence="2">
    <location>
        <begin position="25"/>
        <end position="135"/>
    </location>
</feature>
<keyword evidence="1" id="KW-1133">Transmembrane helix</keyword>
<organism evidence="3 4">
    <name type="scientific">Lysobacter capsici AZ78</name>
    <dbReference type="NCBI Taxonomy" id="1444315"/>
    <lineage>
        <taxon>Bacteria</taxon>
        <taxon>Pseudomonadati</taxon>
        <taxon>Pseudomonadota</taxon>
        <taxon>Gammaproteobacteria</taxon>
        <taxon>Lysobacterales</taxon>
        <taxon>Lysobacteraceae</taxon>
        <taxon>Lysobacter</taxon>
    </lineage>
</organism>
<evidence type="ECO:0000256" key="2">
    <source>
        <dbReference type="SAM" id="SignalP"/>
    </source>
</evidence>
<evidence type="ECO:0000313" key="4">
    <source>
        <dbReference type="Proteomes" id="UP000023435"/>
    </source>
</evidence>
<feature type="transmembrane region" description="Helical" evidence="1">
    <location>
        <begin position="94"/>
        <end position="117"/>
    </location>
</feature>
<protein>
    <submittedName>
        <fullName evidence="3">Uncharacterized protein</fullName>
    </submittedName>
</protein>
<reference evidence="3 4" key="1">
    <citation type="journal article" date="2014" name="Genome Announc.">
        <title>Draft Genome Sequence of Lysobacter capsici AZ78, a Bacterium Antagonistic to Plant-Pathogenic Oomycetes.</title>
        <authorList>
            <person name="Puopolo G."/>
            <person name="Sonego P."/>
            <person name="Engelen K."/>
            <person name="Pertot I."/>
        </authorList>
    </citation>
    <scope>NUCLEOTIDE SEQUENCE [LARGE SCALE GENOMIC DNA]</scope>
    <source>
        <strain evidence="3 4">AZ78</strain>
    </source>
</reference>
<gene>
    <name evidence="3" type="ORF">AZ78_4008</name>
</gene>
<sequence>MRAKTLSTTLAAFAVLAASGPAWASNYDGMLALFFTFYLVLPWSALHLVVFAFLALFDRYRSHKLARWHSTIAAVGPVIGLFAALIDYRDAEFLWLAIGVNTLLLALALLPMGMHAVHRRRAARRAVAAAASAPP</sequence>
<feature type="signal peptide" evidence="2">
    <location>
        <begin position="1"/>
        <end position="24"/>
    </location>
</feature>
<accession>A0A108UCA9</accession>
<evidence type="ECO:0000313" key="3">
    <source>
        <dbReference type="EMBL" id="KWS06452.1"/>
    </source>
</evidence>
<name>A0A108UCA9_9GAMM</name>
<keyword evidence="1" id="KW-0472">Membrane</keyword>
<comment type="caution">
    <text evidence="3">The sequence shown here is derived from an EMBL/GenBank/DDBJ whole genome shotgun (WGS) entry which is preliminary data.</text>
</comment>